<protein>
    <submittedName>
        <fullName evidence="1">Uncharacterized protein</fullName>
    </submittedName>
</protein>
<comment type="caution">
    <text evidence="1">The sequence shown here is derived from an EMBL/GenBank/DDBJ whole genome shotgun (WGS) entry which is preliminary data.</text>
</comment>
<name>A0AAW1L0T0_POPJA</name>
<sequence length="76" mass="8812">MKFQWEHLPEVQKKASISQNILFSVESGKGVMTTDIPVDFSFCEENEAYKKAYNQSEKAQLLDWSTVAKDKTFNYL</sequence>
<reference evidence="1 2" key="1">
    <citation type="journal article" date="2024" name="BMC Genomics">
        <title>De novo assembly and annotation of Popillia japonica's genome with initial clues to its potential as an invasive pest.</title>
        <authorList>
            <person name="Cucini C."/>
            <person name="Boschi S."/>
            <person name="Funari R."/>
            <person name="Cardaioli E."/>
            <person name="Iannotti N."/>
            <person name="Marturano G."/>
            <person name="Paoli F."/>
            <person name="Bruttini M."/>
            <person name="Carapelli A."/>
            <person name="Frati F."/>
            <person name="Nardi F."/>
        </authorList>
    </citation>
    <scope>NUCLEOTIDE SEQUENCE [LARGE SCALE GENOMIC DNA]</scope>
    <source>
        <strain evidence="1">DMR45628</strain>
    </source>
</reference>
<accession>A0AAW1L0T0</accession>
<proteinExistence type="predicted"/>
<dbReference type="Proteomes" id="UP001458880">
    <property type="component" value="Unassembled WGS sequence"/>
</dbReference>
<evidence type="ECO:0000313" key="1">
    <source>
        <dbReference type="EMBL" id="KAK9727476.1"/>
    </source>
</evidence>
<evidence type="ECO:0000313" key="2">
    <source>
        <dbReference type="Proteomes" id="UP001458880"/>
    </source>
</evidence>
<gene>
    <name evidence="1" type="ORF">QE152_g19133</name>
</gene>
<organism evidence="1 2">
    <name type="scientific">Popillia japonica</name>
    <name type="common">Japanese beetle</name>
    <dbReference type="NCBI Taxonomy" id="7064"/>
    <lineage>
        <taxon>Eukaryota</taxon>
        <taxon>Metazoa</taxon>
        <taxon>Ecdysozoa</taxon>
        <taxon>Arthropoda</taxon>
        <taxon>Hexapoda</taxon>
        <taxon>Insecta</taxon>
        <taxon>Pterygota</taxon>
        <taxon>Neoptera</taxon>
        <taxon>Endopterygota</taxon>
        <taxon>Coleoptera</taxon>
        <taxon>Polyphaga</taxon>
        <taxon>Scarabaeiformia</taxon>
        <taxon>Scarabaeidae</taxon>
        <taxon>Rutelinae</taxon>
        <taxon>Popillia</taxon>
    </lineage>
</organism>
<dbReference type="EMBL" id="JASPKY010000178">
    <property type="protein sequence ID" value="KAK9727476.1"/>
    <property type="molecule type" value="Genomic_DNA"/>
</dbReference>
<dbReference type="AlphaFoldDB" id="A0AAW1L0T0"/>
<keyword evidence="2" id="KW-1185">Reference proteome</keyword>